<dbReference type="CDD" id="cd07007">
    <property type="entry name" value="cupin_CapF-like_C"/>
    <property type="match status" value="1"/>
</dbReference>
<name>A0A9X2EEV2_9SPHN</name>
<dbReference type="InterPro" id="IPR036291">
    <property type="entry name" value="NAD(P)-bd_dom_sf"/>
</dbReference>
<feature type="domain" description="NAD-dependent epimerase/dehydratase" evidence="1">
    <location>
        <begin position="8"/>
        <end position="117"/>
    </location>
</feature>
<dbReference type="AlphaFoldDB" id="A0A9X2EEV2"/>
<dbReference type="Proteomes" id="UP001155128">
    <property type="component" value="Unassembled WGS sequence"/>
</dbReference>
<dbReference type="SUPFAM" id="SSF51735">
    <property type="entry name" value="NAD(P)-binding Rossmann-fold domains"/>
    <property type="match status" value="1"/>
</dbReference>
<dbReference type="InterPro" id="IPR011051">
    <property type="entry name" value="RmlC_Cupin_sf"/>
</dbReference>
<protein>
    <submittedName>
        <fullName evidence="3">NAD-dependent epimerase/dehydratase family protein</fullName>
    </submittedName>
</protein>
<reference evidence="3" key="1">
    <citation type="submission" date="2022-06" db="EMBL/GenBank/DDBJ databases">
        <title>Sphingomicrobium sedimins sp. nov., a marine bacterium isolated from tidal flat.</title>
        <authorList>
            <person name="Kim C.-H."/>
            <person name="Yoo Y."/>
            <person name="Kim J.-J."/>
        </authorList>
    </citation>
    <scope>NUCLEOTIDE SEQUENCE</scope>
    <source>
        <strain evidence="3">GRR-S6-50</strain>
    </source>
</reference>
<dbReference type="InterPro" id="IPR014710">
    <property type="entry name" value="RmlC-like_jellyroll"/>
</dbReference>
<dbReference type="RefSeq" id="WP_252112014.1">
    <property type="nucleotide sequence ID" value="NZ_JAMSHT010000001.1"/>
</dbReference>
<dbReference type="Pfam" id="PF14667">
    <property type="entry name" value="Polysacc_synt_C"/>
    <property type="match status" value="1"/>
</dbReference>
<dbReference type="Gene3D" id="3.40.50.720">
    <property type="entry name" value="NAD(P)-binding Rossmann-like Domain"/>
    <property type="match status" value="1"/>
</dbReference>
<feature type="domain" description="Capsular polysaccharide assembling protein CapF C-terminal" evidence="2">
    <location>
        <begin position="262"/>
        <end position="371"/>
    </location>
</feature>
<dbReference type="SUPFAM" id="SSF51182">
    <property type="entry name" value="RmlC-like cupins"/>
    <property type="match status" value="1"/>
</dbReference>
<keyword evidence="4" id="KW-1185">Reference proteome</keyword>
<evidence type="ECO:0000259" key="1">
    <source>
        <dbReference type="Pfam" id="PF01370"/>
    </source>
</evidence>
<dbReference type="Gene3D" id="2.60.120.10">
    <property type="entry name" value="Jelly Rolls"/>
    <property type="match status" value="1"/>
</dbReference>
<comment type="caution">
    <text evidence="3">The sequence shown here is derived from an EMBL/GenBank/DDBJ whole genome shotgun (WGS) entry which is preliminary data.</text>
</comment>
<dbReference type="InterPro" id="IPR001509">
    <property type="entry name" value="Epimerase_deHydtase"/>
</dbReference>
<sequence>MAGAVRKILVTGAGGLIGWHAAARLHAYNCGARFKGEDAPYDLVALDRDGFNDDAKLAAALDGADAVLHFAGVNRGTDEEVAAGNPAIAQRLADAVTASGGKPVIVYANSTHADGDSLYGKSKAEAAGILGEAAPLANLVLPHIFGETARPDYNNVTATLIDRLWKGEAPQINDGAVVHLLHAGEAAQIAIGASQDASSRTIRSDARTISVADLREKLQSFHASYTANIFPDFSDPFDLALFNTYRTGGFPEQYPLAMDVRSDARGDLFETAKSRGSGQSFVSTTLPGQRRGDHFHFSLVERFLVVSGKAVIRVRKLLSDDIVEFEVSGDHPVAIDMPPLHTHHIENVGDEPVVTYFWAHRLFDPANPDTYADPVLKEPQP</sequence>
<gene>
    <name evidence="3" type="ORF">NDO55_02230</name>
</gene>
<dbReference type="Pfam" id="PF01370">
    <property type="entry name" value="Epimerase"/>
    <property type="match status" value="1"/>
</dbReference>
<evidence type="ECO:0000313" key="3">
    <source>
        <dbReference type="EMBL" id="MCM8556638.1"/>
    </source>
</evidence>
<proteinExistence type="predicted"/>
<dbReference type="EMBL" id="JAMSHT010000001">
    <property type="protein sequence ID" value="MCM8556638.1"/>
    <property type="molecule type" value="Genomic_DNA"/>
</dbReference>
<evidence type="ECO:0000259" key="2">
    <source>
        <dbReference type="Pfam" id="PF14667"/>
    </source>
</evidence>
<evidence type="ECO:0000313" key="4">
    <source>
        <dbReference type="Proteomes" id="UP001155128"/>
    </source>
</evidence>
<organism evidence="3 4">
    <name type="scientific">Sphingomicrobium sediminis</name>
    <dbReference type="NCBI Taxonomy" id="2950949"/>
    <lineage>
        <taxon>Bacteria</taxon>
        <taxon>Pseudomonadati</taxon>
        <taxon>Pseudomonadota</taxon>
        <taxon>Alphaproteobacteria</taxon>
        <taxon>Sphingomonadales</taxon>
        <taxon>Sphingomonadaceae</taxon>
        <taxon>Sphingomicrobium</taxon>
    </lineage>
</organism>
<dbReference type="InterPro" id="IPR029303">
    <property type="entry name" value="CapF_C"/>
</dbReference>
<accession>A0A9X2EEV2</accession>